<dbReference type="InterPro" id="IPR013324">
    <property type="entry name" value="RNA_pol_sigma_r3/r4-like"/>
</dbReference>
<evidence type="ECO:0000256" key="2">
    <source>
        <dbReference type="ARBA" id="ARBA00023015"/>
    </source>
</evidence>
<reference evidence="7" key="1">
    <citation type="submission" date="2020-10" db="EMBL/GenBank/DDBJ databases">
        <title>De novo genome project of the cellulose decomposer Thermobifida halotolerans type strain.</title>
        <authorList>
            <person name="Nagy I."/>
            <person name="Horvath B."/>
            <person name="Kukolya J."/>
            <person name="Nagy I."/>
            <person name="Orsini M."/>
        </authorList>
    </citation>
    <scope>NUCLEOTIDE SEQUENCE</scope>
    <source>
        <strain evidence="7">DSM 44931</strain>
    </source>
</reference>
<keyword evidence="2" id="KW-0805">Transcription regulation</keyword>
<evidence type="ECO:0000256" key="6">
    <source>
        <dbReference type="SAM" id="MobiDB-lite"/>
    </source>
</evidence>
<dbReference type="PANTHER" id="PTHR43133">
    <property type="entry name" value="RNA POLYMERASE ECF-TYPE SIGMA FACTO"/>
    <property type="match status" value="1"/>
</dbReference>
<dbReference type="SUPFAM" id="SSF88946">
    <property type="entry name" value="Sigma2 domain of RNA polymerase sigma factors"/>
    <property type="match status" value="1"/>
</dbReference>
<organism evidence="7 8">
    <name type="scientific">Thermobifida halotolerans</name>
    <dbReference type="NCBI Taxonomy" id="483545"/>
    <lineage>
        <taxon>Bacteria</taxon>
        <taxon>Bacillati</taxon>
        <taxon>Actinomycetota</taxon>
        <taxon>Actinomycetes</taxon>
        <taxon>Streptosporangiales</taxon>
        <taxon>Nocardiopsidaceae</taxon>
        <taxon>Thermobifida</taxon>
    </lineage>
</organism>
<dbReference type="SUPFAM" id="SSF88659">
    <property type="entry name" value="Sigma3 and sigma4 domains of RNA polymerase sigma factors"/>
    <property type="match status" value="1"/>
</dbReference>
<dbReference type="GO" id="GO:0003677">
    <property type="term" value="F:DNA binding"/>
    <property type="evidence" value="ECO:0007669"/>
    <property type="project" value="UniProtKB-KW"/>
</dbReference>
<dbReference type="Gene3D" id="1.10.1740.10">
    <property type="match status" value="1"/>
</dbReference>
<feature type="compositionally biased region" description="Pro residues" evidence="6">
    <location>
        <begin position="428"/>
        <end position="450"/>
    </location>
</feature>
<dbReference type="InterPro" id="IPR013249">
    <property type="entry name" value="RNA_pol_sigma70_r4_t2"/>
</dbReference>
<feature type="compositionally biased region" description="Low complexity" evidence="6">
    <location>
        <begin position="272"/>
        <end position="285"/>
    </location>
</feature>
<gene>
    <name evidence="7" type="ORF">NI17_023695</name>
</gene>
<feature type="compositionally biased region" description="Low complexity" evidence="6">
    <location>
        <begin position="382"/>
        <end position="391"/>
    </location>
</feature>
<dbReference type="InterPro" id="IPR036388">
    <property type="entry name" value="WH-like_DNA-bd_sf"/>
</dbReference>
<sequence>MTAPQGPNRQRVSEDYAFATLLWEGQGYERCYDAFAPALYRYCWTLLGPSTEREDDAPGAAVHETFLAAVALLPQLRDRDLFRAWLFALARAVCQQRGFATDAPYALLSVHAENQPFRDVLLELPPSHRELLELSLRHGLSHTQIAVVLGLDPETVSELCRSAAKRATDLLTENSGTDDRPGSRWGLADIPLALTSIALPGPPRRLRERVIADCASPGAAPRREAAGVAVRPLGPNGFPLQRIRGAASTPQDSGVPEVAADPTEDAPPTSSPTVPDTAAVPAAGPLSGPATGEVDGEHGADEPHRLSGWLLPAAAGLFTALVAFSLWGIGVFLNGSGAPVVGAPPPVGGVTATPLSGHVTETSEPDPGGVPVEPSAPPLPEPTGEATPPEESGSGADPGPAEPTDSSTGEAEAPNPAPQAPEDDPAADAPPEPAPQPQSAPEDSPAPPSESPQNQESGVVTTLLDEVLGLLGLKGGG</sequence>
<accession>A0A399G251</accession>
<proteinExistence type="inferred from homology"/>
<dbReference type="RefSeq" id="WP_068687586.1">
    <property type="nucleotide sequence ID" value="NZ_CP063196.1"/>
</dbReference>
<protein>
    <submittedName>
        <fullName evidence="7">Sigma-70 family RNA polymerase sigma factor</fullName>
    </submittedName>
</protein>
<dbReference type="Gene3D" id="1.10.10.10">
    <property type="entry name" value="Winged helix-like DNA-binding domain superfamily/Winged helix DNA-binding domain"/>
    <property type="match status" value="1"/>
</dbReference>
<feature type="region of interest" description="Disordered" evidence="6">
    <location>
        <begin position="239"/>
        <end position="301"/>
    </location>
</feature>
<dbReference type="EMBL" id="CP063196">
    <property type="protein sequence ID" value="UOE19655.1"/>
    <property type="molecule type" value="Genomic_DNA"/>
</dbReference>
<feature type="region of interest" description="Disordered" evidence="6">
    <location>
        <begin position="351"/>
        <end position="462"/>
    </location>
</feature>
<dbReference type="Proteomes" id="UP000265719">
    <property type="component" value="Chromosome"/>
</dbReference>
<dbReference type="InterPro" id="IPR013325">
    <property type="entry name" value="RNA_pol_sigma_r2"/>
</dbReference>
<keyword evidence="4" id="KW-0238">DNA-binding</keyword>
<dbReference type="GO" id="GO:0016987">
    <property type="term" value="F:sigma factor activity"/>
    <property type="evidence" value="ECO:0007669"/>
    <property type="project" value="UniProtKB-KW"/>
</dbReference>
<keyword evidence="3" id="KW-0731">Sigma factor</keyword>
<keyword evidence="5" id="KW-0804">Transcription</keyword>
<dbReference type="InterPro" id="IPR039425">
    <property type="entry name" value="RNA_pol_sigma-70-like"/>
</dbReference>
<dbReference type="GO" id="GO:0006352">
    <property type="term" value="P:DNA-templated transcription initiation"/>
    <property type="evidence" value="ECO:0007669"/>
    <property type="project" value="InterPro"/>
</dbReference>
<comment type="similarity">
    <text evidence="1">Belongs to the sigma-70 factor family. ECF subfamily.</text>
</comment>
<evidence type="ECO:0000256" key="3">
    <source>
        <dbReference type="ARBA" id="ARBA00023082"/>
    </source>
</evidence>
<evidence type="ECO:0000256" key="1">
    <source>
        <dbReference type="ARBA" id="ARBA00010641"/>
    </source>
</evidence>
<evidence type="ECO:0000256" key="4">
    <source>
        <dbReference type="ARBA" id="ARBA00023125"/>
    </source>
</evidence>
<dbReference type="KEGG" id="thao:NI17_023695"/>
<dbReference type="AlphaFoldDB" id="A0A399G251"/>
<evidence type="ECO:0000256" key="5">
    <source>
        <dbReference type="ARBA" id="ARBA00023163"/>
    </source>
</evidence>
<dbReference type="OrthoDB" id="3492533at2"/>
<dbReference type="Pfam" id="PF08281">
    <property type="entry name" value="Sigma70_r4_2"/>
    <property type="match status" value="1"/>
</dbReference>
<evidence type="ECO:0000313" key="8">
    <source>
        <dbReference type="Proteomes" id="UP000265719"/>
    </source>
</evidence>
<dbReference type="PANTHER" id="PTHR43133:SF8">
    <property type="entry name" value="RNA POLYMERASE SIGMA FACTOR HI_1459-RELATED"/>
    <property type="match status" value="1"/>
</dbReference>
<evidence type="ECO:0000313" key="7">
    <source>
        <dbReference type="EMBL" id="UOE19655.1"/>
    </source>
</evidence>
<name>A0A399G251_9ACTN</name>
<keyword evidence="8" id="KW-1185">Reference proteome</keyword>